<protein>
    <submittedName>
        <fullName evidence="2">Putative glutamine amidotransferase-like protein</fullName>
    </submittedName>
</protein>
<dbReference type="GO" id="GO:0005829">
    <property type="term" value="C:cytosol"/>
    <property type="evidence" value="ECO:0007669"/>
    <property type="project" value="TreeGrafter"/>
</dbReference>
<dbReference type="InterPro" id="IPR029062">
    <property type="entry name" value="Class_I_gatase-like"/>
</dbReference>
<dbReference type="Pfam" id="PF00117">
    <property type="entry name" value="GATase"/>
    <property type="match status" value="1"/>
</dbReference>
<dbReference type="GO" id="GO:0016740">
    <property type="term" value="F:transferase activity"/>
    <property type="evidence" value="ECO:0007669"/>
    <property type="project" value="UniProtKB-KW"/>
</dbReference>
<evidence type="ECO:0000313" key="3">
    <source>
        <dbReference type="Proteomes" id="UP000053831"/>
    </source>
</evidence>
<evidence type="ECO:0000313" key="2">
    <source>
        <dbReference type="EMBL" id="KOS18371.1"/>
    </source>
</evidence>
<keyword evidence="3" id="KW-1185">Reference proteome</keyword>
<dbReference type="PANTHER" id="PTHR42695">
    <property type="entry name" value="GLUTAMINE AMIDOTRANSFERASE YLR126C-RELATED"/>
    <property type="match status" value="1"/>
</dbReference>
<dbReference type="Gene3D" id="3.40.50.880">
    <property type="match status" value="1"/>
</dbReference>
<dbReference type="PANTHER" id="PTHR42695:SF5">
    <property type="entry name" value="GLUTAMINE AMIDOTRANSFERASE YLR126C-RELATED"/>
    <property type="match status" value="1"/>
</dbReference>
<dbReference type="PROSITE" id="PS51273">
    <property type="entry name" value="GATASE_TYPE_1"/>
    <property type="match status" value="1"/>
</dbReference>
<dbReference type="GO" id="GO:0005634">
    <property type="term" value="C:nucleus"/>
    <property type="evidence" value="ECO:0007669"/>
    <property type="project" value="TreeGrafter"/>
</dbReference>
<evidence type="ECO:0000259" key="1">
    <source>
        <dbReference type="Pfam" id="PF00117"/>
    </source>
</evidence>
<organism evidence="2 3">
    <name type="scientific">Escovopsis weberi</name>
    <dbReference type="NCBI Taxonomy" id="150374"/>
    <lineage>
        <taxon>Eukaryota</taxon>
        <taxon>Fungi</taxon>
        <taxon>Dikarya</taxon>
        <taxon>Ascomycota</taxon>
        <taxon>Pezizomycotina</taxon>
        <taxon>Sordariomycetes</taxon>
        <taxon>Hypocreomycetidae</taxon>
        <taxon>Hypocreales</taxon>
        <taxon>Hypocreaceae</taxon>
        <taxon>Escovopsis</taxon>
    </lineage>
</organism>
<proteinExistence type="predicted"/>
<comment type="caution">
    <text evidence="2">The sequence shown here is derived from an EMBL/GenBank/DDBJ whole genome shotgun (WGS) entry which is preliminary data.</text>
</comment>
<reference evidence="2 3" key="1">
    <citation type="submission" date="2015-07" db="EMBL/GenBank/DDBJ databases">
        <title>The genome of the fungus Escovopsis weberi, a specialized disease agent of ant agriculture.</title>
        <authorList>
            <person name="de Man T.J."/>
            <person name="Stajich J.E."/>
            <person name="Kubicek C.P."/>
            <person name="Chenthamara K."/>
            <person name="Atanasova L."/>
            <person name="Druzhinina I.S."/>
            <person name="Birnbaum S."/>
            <person name="Barribeau S.M."/>
            <person name="Teiling C."/>
            <person name="Suen G."/>
            <person name="Currie C."/>
            <person name="Gerardo N.M."/>
        </authorList>
    </citation>
    <scope>NUCLEOTIDE SEQUENCE [LARGE SCALE GENOMIC DNA]</scope>
</reference>
<dbReference type="EMBL" id="LGSR01000022">
    <property type="protein sequence ID" value="KOS18371.1"/>
    <property type="molecule type" value="Genomic_DNA"/>
</dbReference>
<dbReference type="AlphaFoldDB" id="A0A0M8N2D6"/>
<keyword evidence="2" id="KW-0808">Transferase</keyword>
<accession>A0A0M8N2D6</accession>
<dbReference type="SUPFAM" id="SSF52317">
    <property type="entry name" value="Class I glutamine amidotransferase-like"/>
    <property type="match status" value="1"/>
</dbReference>
<dbReference type="STRING" id="150374.A0A0M8N2D6"/>
<dbReference type="Proteomes" id="UP000053831">
    <property type="component" value="Unassembled WGS sequence"/>
</dbReference>
<dbReference type="OrthoDB" id="92161at2759"/>
<dbReference type="InterPro" id="IPR017926">
    <property type="entry name" value="GATASE"/>
</dbReference>
<keyword evidence="2" id="KW-0315">Glutamine amidotransferase</keyword>
<dbReference type="CDD" id="cd01741">
    <property type="entry name" value="GATase1_1"/>
    <property type="match status" value="1"/>
</dbReference>
<sequence length="245" mass="27184">MSQSFRLAVLEAQTPLPNTLAARGSYGDIFRALLTDGLRNLGDKLASVDLQVSKWDVHDAQTYPDIDEVDGILISGSTHNAYDNDPEILRLLDFVRDAYHTARKPIIGICFGHQLVGRMLGAKVGVNPRGWELSVQTIHLSDRGRDLIGLPSIDIHQFHRDIVFDVPDGLLNLGSSPVCENQAFYQPGRILTFQGHPEFDASVTTELLGIPDLLDEKQIERALETVDRQHSGAYLAVKMIEFLLS</sequence>
<dbReference type="InterPro" id="IPR044992">
    <property type="entry name" value="ChyE-like"/>
</dbReference>
<name>A0A0M8N2D6_ESCWE</name>
<feature type="domain" description="Glutamine amidotransferase" evidence="1">
    <location>
        <begin position="33"/>
        <end position="203"/>
    </location>
</feature>
<gene>
    <name evidence="2" type="ORF">ESCO_002915</name>
</gene>